<keyword evidence="9" id="KW-1185">Reference proteome</keyword>
<feature type="binding site" evidence="5">
    <location>
        <begin position="273"/>
        <end position="279"/>
    </location>
    <ligand>
        <name>GTP</name>
        <dbReference type="ChEBI" id="CHEBI:37565"/>
    </ligand>
</feature>
<dbReference type="GO" id="GO:0003924">
    <property type="term" value="F:GTPase activity"/>
    <property type="evidence" value="ECO:0007669"/>
    <property type="project" value="InterPro"/>
</dbReference>
<dbReference type="STRING" id="139825.A0A401GZE5"/>
<dbReference type="GO" id="GO:0005737">
    <property type="term" value="C:cytoplasm"/>
    <property type="evidence" value="ECO:0007669"/>
    <property type="project" value="TreeGrafter"/>
</dbReference>
<feature type="binding site" evidence="5">
    <location>
        <position position="433"/>
    </location>
    <ligand>
        <name>GTP</name>
        <dbReference type="ChEBI" id="CHEBI:37565"/>
    </ligand>
</feature>
<dbReference type="GO" id="GO:0046872">
    <property type="term" value="F:metal ion binding"/>
    <property type="evidence" value="ECO:0007669"/>
    <property type="project" value="UniProtKB-KW"/>
</dbReference>
<dbReference type="InterPro" id="IPR011025">
    <property type="entry name" value="GproteinA_insert"/>
</dbReference>
<keyword evidence="1 6" id="KW-0479">Metal-binding</keyword>
<feature type="binding site" evidence="6">
    <location>
        <position position="279"/>
    </location>
    <ligand>
        <name>Mg(2+)</name>
        <dbReference type="ChEBI" id="CHEBI:18420"/>
    </ligand>
</feature>
<evidence type="ECO:0000313" key="8">
    <source>
        <dbReference type="EMBL" id="GBE87528.1"/>
    </source>
</evidence>
<dbReference type="RefSeq" id="XP_027618441.1">
    <property type="nucleotide sequence ID" value="XM_027762640.1"/>
</dbReference>
<dbReference type="GO" id="GO:0007188">
    <property type="term" value="P:adenylate cyclase-modulating G protein-coupled receptor signaling pathway"/>
    <property type="evidence" value="ECO:0007669"/>
    <property type="project" value="TreeGrafter"/>
</dbReference>
<proteinExistence type="predicted"/>
<dbReference type="Gene3D" id="3.40.50.300">
    <property type="entry name" value="P-loop containing nucleotide triphosphate hydrolases"/>
    <property type="match status" value="2"/>
</dbReference>
<evidence type="ECO:0000256" key="1">
    <source>
        <dbReference type="ARBA" id="ARBA00022723"/>
    </source>
</evidence>
<keyword evidence="3 5" id="KW-0342">GTP-binding</keyword>
<sequence>MPARSPPVSPVMPEVNWPPIPPPADSELDRALRLEEEKEAKKRSDAIDHAIELEREEMRKQRHNTKIVLLGQAESGKSTMLKNFQLHFAPKAFQAETEAWRAVIHLNLVRSVNFILDLLRGGTSSGSNRFSPPASLDDLRPLRMRLSPLRQVEIILVKRLSVDNTSRDAAGIDDSTPWYYGRASEVSIRSGSGWKALLCRHRQQLNSHADELVSARQVLDACRDDIVTLWSNPTVHAGLRGEGVCLQEQSGFFLDEALRVGHIDYEPTYTDVLRARLQTIGVEEHHLTFERLASRGEKWIFYDVGGAREQRAAWVPYFEDVNAVIFLCPMSAFDEVLLEDRSVNRLLDSFNLWKTICSSKLLGDKNFILLLNKSDILKTKLESGVSFVRYVKSYNDEPNDAEHVSEYLKRKFVSMHRHLSPRRRHLHVHITCAIDISVMSAVLVRIREVIIMKNLAATDFL</sequence>
<reference evidence="8 9" key="1">
    <citation type="journal article" date="2018" name="Sci. Rep.">
        <title>Genome sequence of the cauliflower mushroom Sparassis crispa (Hanabiratake) and its association with beneficial usage.</title>
        <authorList>
            <person name="Kiyama R."/>
            <person name="Furutani Y."/>
            <person name="Kawaguchi K."/>
            <person name="Nakanishi T."/>
        </authorList>
    </citation>
    <scope>NUCLEOTIDE SEQUENCE [LARGE SCALE GENOMIC DNA]</scope>
</reference>
<evidence type="ECO:0000256" key="3">
    <source>
        <dbReference type="ARBA" id="ARBA00023134"/>
    </source>
</evidence>
<dbReference type="GO" id="GO:0001664">
    <property type="term" value="F:G protein-coupled receptor binding"/>
    <property type="evidence" value="ECO:0007669"/>
    <property type="project" value="TreeGrafter"/>
</dbReference>
<name>A0A401GZE5_9APHY</name>
<dbReference type="SMART" id="SM00275">
    <property type="entry name" value="G_alpha"/>
    <property type="match status" value="1"/>
</dbReference>
<keyword evidence="6" id="KW-0460">Magnesium</keyword>
<dbReference type="SUPFAM" id="SSF52540">
    <property type="entry name" value="P-loop containing nucleoside triphosphate hydrolases"/>
    <property type="match status" value="1"/>
</dbReference>
<feature type="region of interest" description="Disordered" evidence="7">
    <location>
        <begin position="1"/>
        <end position="26"/>
    </location>
</feature>
<gene>
    <name evidence="8" type="ORF">SCP_1102050</name>
</gene>
<evidence type="ECO:0000313" key="9">
    <source>
        <dbReference type="Proteomes" id="UP000287166"/>
    </source>
</evidence>
<dbReference type="Proteomes" id="UP000287166">
    <property type="component" value="Unassembled WGS sequence"/>
</dbReference>
<evidence type="ECO:0000256" key="2">
    <source>
        <dbReference type="ARBA" id="ARBA00022741"/>
    </source>
</evidence>
<dbReference type="InterPro" id="IPR027417">
    <property type="entry name" value="P-loop_NTPase"/>
</dbReference>
<keyword evidence="2 5" id="KW-0547">Nucleotide-binding</keyword>
<feature type="compositionally biased region" description="Pro residues" evidence="7">
    <location>
        <begin position="1"/>
        <end position="24"/>
    </location>
</feature>
<dbReference type="InParanoid" id="A0A401GZE5"/>
<dbReference type="GeneID" id="38784445"/>
<dbReference type="SUPFAM" id="SSF47895">
    <property type="entry name" value="Transducin (alpha subunit), insertion domain"/>
    <property type="match status" value="1"/>
</dbReference>
<evidence type="ECO:0000256" key="4">
    <source>
        <dbReference type="ARBA" id="ARBA00023224"/>
    </source>
</evidence>
<dbReference type="EMBL" id="BFAD01000011">
    <property type="protein sequence ID" value="GBE87528.1"/>
    <property type="molecule type" value="Genomic_DNA"/>
</dbReference>
<dbReference type="FunFam" id="3.40.50.300:FF:000692">
    <property type="entry name" value="Guanine nucleotide-binding protein subunit alpha"/>
    <property type="match status" value="1"/>
</dbReference>
<dbReference type="AlphaFoldDB" id="A0A401GZE5"/>
<evidence type="ECO:0000256" key="7">
    <source>
        <dbReference type="SAM" id="MobiDB-lite"/>
    </source>
</evidence>
<dbReference type="PRINTS" id="PR00318">
    <property type="entry name" value="GPROTEINA"/>
</dbReference>
<feature type="binding site" evidence="5">
    <location>
        <begin position="372"/>
        <end position="375"/>
    </location>
    <ligand>
        <name>GTP</name>
        <dbReference type="ChEBI" id="CHEBI:37565"/>
    </ligand>
</feature>
<dbReference type="Pfam" id="PF00503">
    <property type="entry name" value="G-alpha"/>
    <property type="match status" value="1"/>
</dbReference>
<comment type="caution">
    <text evidence="8">The sequence shown here is derived from an EMBL/GenBank/DDBJ whole genome shotgun (WGS) entry which is preliminary data.</text>
</comment>
<dbReference type="GO" id="GO:0031683">
    <property type="term" value="F:G-protein beta/gamma-subunit complex binding"/>
    <property type="evidence" value="ECO:0007669"/>
    <property type="project" value="InterPro"/>
</dbReference>
<dbReference type="OrthoDB" id="5817230at2759"/>
<protein>
    <submittedName>
        <fullName evidence="8">G-protein alpha subunit</fullName>
    </submittedName>
</protein>
<dbReference type="PANTHER" id="PTHR10218">
    <property type="entry name" value="GTP-BINDING PROTEIN ALPHA SUBUNIT"/>
    <property type="match status" value="1"/>
</dbReference>
<accession>A0A401GZE5</accession>
<evidence type="ECO:0000256" key="6">
    <source>
        <dbReference type="PIRSR" id="PIRSR601019-2"/>
    </source>
</evidence>
<dbReference type="PANTHER" id="PTHR10218:SF360">
    <property type="entry name" value="GUANINE NUCLEOTIDE-BINDING PROTEIN SUBUNIT ALPHA HOMOLOG"/>
    <property type="match status" value="1"/>
</dbReference>
<keyword evidence="4" id="KW-0807">Transducer</keyword>
<dbReference type="PROSITE" id="PS51882">
    <property type="entry name" value="G_ALPHA"/>
    <property type="match status" value="1"/>
</dbReference>
<dbReference type="GO" id="GO:0005834">
    <property type="term" value="C:heterotrimeric G-protein complex"/>
    <property type="evidence" value="ECO:0007669"/>
    <property type="project" value="TreeGrafter"/>
</dbReference>
<dbReference type="GO" id="GO:0005525">
    <property type="term" value="F:GTP binding"/>
    <property type="evidence" value="ECO:0007669"/>
    <property type="project" value="UniProtKB-KW"/>
</dbReference>
<organism evidence="8 9">
    <name type="scientific">Sparassis crispa</name>
    <dbReference type="NCBI Taxonomy" id="139825"/>
    <lineage>
        <taxon>Eukaryota</taxon>
        <taxon>Fungi</taxon>
        <taxon>Dikarya</taxon>
        <taxon>Basidiomycota</taxon>
        <taxon>Agaricomycotina</taxon>
        <taxon>Agaricomycetes</taxon>
        <taxon>Polyporales</taxon>
        <taxon>Sparassidaceae</taxon>
        <taxon>Sparassis</taxon>
    </lineage>
</organism>
<evidence type="ECO:0000256" key="5">
    <source>
        <dbReference type="PIRSR" id="PIRSR601019-1"/>
    </source>
</evidence>
<dbReference type="InterPro" id="IPR001019">
    <property type="entry name" value="Gprotein_alpha_su"/>
</dbReference>